<keyword evidence="4" id="KW-0804">Transcription</keyword>
<dbReference type="Gene3D" id="3.40.1810.10">
    <property type="entry name" value="Transcription factor, MADS-box"/>
    <property type="match status" value="1"/>
</dbReference>
<evidence type="ECO:0000256" key="5">
    <source>
        <dbReference type="ARBA" id="ARBA00023242"/>
    </source>
</evidence>
<dbReference type="GO" id="GO:0046983">
    <property type="term" value="F:protein dimerization activity"/>
    <property type="evidence" value="ECO:0007669"/>
    <property type="project" value="InterPro"/>
</dbReference>
<dbReference type="Pfam" id="PF00319">
    <property type="entry name" value="SRF-TF"/>
    <property type="match status" value="1"/>
</dbReference>
<sequence length="330" mass="37815">MSLIGDVGYIEKVSSIKTKMGRGKIAIRKIDNSTTRQVTFSKRRNGLLKKARELSILCDAEVGVIVFSGTGKLYEYASTSMKSVVERFNKTQDANQQPLNPYSEIRFWQREVATLRQQLLYLQECHRQLMGEELSGLSVKDLQNLENQLEVSLKVIRMKKDQILTDEIKKLTHEGILIHKESQELLKKVDLIRHENKELQKKTKEEAGFKTRVSLVAIEAEVRKVKVEECEIVEAKSEEVAGWHALHIEEAQNLSTRNEFQQDNKVAKVSDIFTVEFLEKDTTGQPHAISNVLQQESNIILNEPPEDILMQDVPEVAQSEFEQVKMPAIW</sequence>
<dbReference type="InterPro" id="IPR002100">
    <property type="entry name" value="TF_MADSbox"/>
</dbReference>
<keyword evidence="5" id="KW-0539">Nucleus</keyword>
<dbReference type="PROSITE" id="PS00350">
    <property type="entry name" value="MADS_BOX_1"/>
    <property type="match status" value="1"/>
</dbReference>
<feature type="domain" description="MADS-box" evidence="7">
    <location>
        <begin position="20"/>
        <end position="80"/>
    </location>
</feature>
<feature type="domain" description="K-box" evidence="8">
    <location>
        <begin position="105"/>
        <end position="195"/>
    </location>
</feature>
<dbReference type="FunFam" id="3.40.1810.10:FF:000003">
    <property type="entry name" value="MADS-box transcription factor MADS-MC"/>
    <property type="match status" value="1"/>
</dbReference>
<keyword evidence="6" id="KW-0175">Coiled coil</keyword>
<dbReference type="PROSITE" id="PS50066">
    <property type="entry name" value="MADS_BOX_2"/>
    <property type="match status" value="1"/>
</dbReference>
<evidence type="ECO:0000256" key="1">
    <source>
        <dbReference type="ARBA" id="ARBA00004123"/>
    </source>
</evidence>
<dbReference type="SUPFAM" id="SSF55455">
    <property type="entry name" value="SRF-like"/>
    <property type="match status" value="1"/>
</dbReference>
<dbReference type="InterPro" id="IPR036879">
    <property type="entry name" value="TF_MADSbox_sf"/>
</dbReference>
<protein>
    <submittedName>
        <fullName evidence="9">MADS-box transcription factor 23-like isoform X2</fullName>
    </submittedName>
</protein>
<comment type="subcellular location">
    <subcellularLocation>
        <location evidence="1">Nucleus</location>
    </subcellularLocation>
</comment>
<name>A0A7J7DC41_TRIWF</name>
<proteinExistence type="predicted"/>
<dbReference type="Pfam" id="PF01486">
    <property type="entry name" value="K-box"/>
    <property type="match status" value="1"/>
</dbReference>
<keyword evidence="3" id="KW-0238">DNA-binding</keyword>
<accession>A0A7J7DC41</accession>
<dbReference type="GO" id="GO:0003700">
    <property type="term" value="F:DNA-binding transcription factor activity"/>
    <property type="evidence" value="ECO:0007669"/>
    <property type="project" value="InterPro"/>
</dbReference>
<gene>
    <name evidence="9" type="ORF">HS088_TW08G00543</name>
</gene>
<dbReference type="AlphaFoldDB" id="A0A7J7DC41"/>
<comment type="caution">
    <text evidence="9">The sequence shown here is derived from an EMBL/GenBank/DDBJ whole genome shotgun (WGS) entry which is preliminary data.</text>
</comment>
<dbReference type="InterPro" id="IPR002487">
    <property type="entry name" value="TF_Kbox"/>
</dbReference>
<dbReference type="PROSITE" id="PS51297">
    <property type="entry name" value="K_BOX"/>
    <property type="match status" value="1"/>
</dbReference>
<evidence type="ECO:0000256" key="6">
    <source>
        <dbReference type="SAM" id="Coils"/>
    </source>
</evidence>
<reference evidence="9 10" key="1">
    <citation type="journal article" date="2020" name="Nat. Commun.">
        <title>Genome of Tripterygium wilfordii and identification of cytochrome P450 involved in triptolide biosynthesis.</title>
        <authorList>
            <person name="Tu L."/>
            <person name="Su P."/>
            <person name="Zhang Z."/>
            <person name="Gao L."/>
            <person name="Wang J."/>
            <person name="Hu T."/>
            <person name="Zhou J."/>
            <person name="Zhang Y."/>
            <person name="Zhao Y."/>
            <person name="Liu Y."/>
            <person name="Song Y."/>
            <person name="Tong Y."/>
            <person name="Lu Y."/>
            <person name="Yang J."/>
            <person name="Xu C."/>
            <person name="Jia M."/>
            <person name="Peters R.J."/>
            <person name="Huang L."/>
            <person name="Gao W."/>
        </authorList>
    </citation>
    <scope>NUCLEOTIDE SEQUENCE [LARGE SCALE GENOMIC DNA]</scope>
    <source>
        <strain evidence="10">cv. XIE 37</strain>
        <tissue evidence="9">Leaf</tissue>
    </source>
</reference>
<evidence type="ECO:0000256" key="4">
    <source>
        <dbReference type="ARBA" id="ARBA00023163"/>
    </source>
</evidence>
<keyword evidence="2" id="KW-0805">Transcription regulation</keyword>
<evidence type="ECO:0000256" key="3">
    <source>
        <dbReference type="ARBA" id="ARBA00023125"/>
    </source>
</evidence>
<organism evidence="9 10">
    <name type="scientific">Tripterygium wilfordii</name>
    <name type="common">Thunder God vine</name>
    <dbReference type="NCBI Taxonomy" id="458696"/>
    <lineage>
        <taxon>Eukaryota</taxon>
        <taxon>Viridiplantae</taxon>
        <taxon>Streptophyta</taxon>
        <taxon>Embryophyta</taxon>
        <taxon>Tracheophyta</taxon>
        <taxon>Spermatophyta</taxon>
        <taxon>Magnoliopsida</taxon>
        <taxon>eudicotyledons</taxon>
        <taxon>Gunneridae</taxon>
        <taxon>Pentapetalae</taxon>
        <taxon>rosids</taxon>
        <taxon>fabids</taxon>
        <taxon>Celastrales</taxon>
        <taxon>Celastraceae</taxon>
        <taxon>Tripterygium</taxon>
    </lineage>
</organism>
<feature type="coiled-coil region" evidence="6">
    <location>
        <begin position="142"/>
        <end position="238"/>
    </location>
</feature>
<dbReference type="EMBL" id="JAAARO010000008">
    <property type="protein sequence ID" value="KAF5743955.1"/>
    <property type="molecule type" value="Genomic_DNA"/>
</dbReference>
<dbReference type="Proteomes" id="UP000593562">
    <property type="component" value="Unassembled WGS sequence"/>
</dbReference>
<dbReference type="InParanoid" id="A0A7J7DC41"/>
<evidence type="ECO:0000313" key="9">
    <source>
        <dbReference type="EMBL" id="KAF5743955.1"/>
    </source>
</evidence>
<dbReference type="InterPro" id="IPR050142">
    <property type="entry name" value="MADS-box/MEF2_TF"/>
</dbReference>
<dbReference type="CDD" id="cd00265">
    <property type="entry name" value="MADS_MEF2_like"/>
    <property type="match status" value="1"/>
</dbReference>
<dbReference type="PANTHER" id="PTHR48019">
    <property type="entry name" value="SERUM RESPONSE FACTOR HOMOLOG"/>
    <property type="match status" value="1"/>
</dbReference>
<evidence type="ECO:0000313" key="10">
    <source>
        <dbReference type="Proteomes" id="UP000593562"/>
    </source>
</evidence>
<dbReference type="PRINTS" id="PR00404">
    <property type="entry name" value="MADSDOMAIN"/>
</dbReference>
<evidence type="ECO:0000256" key="2">
    <source>
        <dbReference type="ARBA" id="ARBA00023015"/>
    </source>
</evidence>
<dbReference type="GO" id="GO:0005634">
    <property type="term" value="C:nucleus"/>
    <property type="evidence" value="ECO:0007669"/>
    <property type="project" value="UniProtKB-SubCell"/>
</dbReference>
<dbReference type="GO" id="GO:0000977">
    <property type="term" value="F:RNA polymerase II transcription regulatory region sequence-specific DNA binding"/>
    <property type="evidence" value="ECO:0007669"/>
    <property type="project" value="InterPro"/>
</dbReference>
<dbReference type="InterPro" id="IPR033896">
    <property type="entry name" value="MEF2-like_N"/>
</dbReference>
<dbReference type="SMART" id="SM00432">
    <property type="entry name" value="MADS"/>
    <property type="match status" value="1"/>
</dbReference>
<keyword evidence="10" id="KW-1185">Reference proteome</keyword>
<dbReference type="GO" id="GO:0045944">
    <property type="term" value="P:positive regulation of transcription by RNA polymerase II"/>
    <property type="evidence" value="ECO:0007669"/>
    <property type="project" value="InterPro"/>
</dbReference>
<evidence type="ECO:0000259" key="7">
    <source>
        <dbReference type="PROSITE" id="PS50066"/>
    </source>
</evidence>
<evidence type="ECO:0000259" key="8">
    <source>
        <dbReference type="PROSITE" id="PS51297"/>
    </source>
</evidence>